<keyword evidence="6" id="KW-0969">Cilium</keyword>
<keyword evidence="5" id="KW-0472">Membrane</keyword>
<keyword evidence="3 4" id="KW-0974">Archaeal flagellum</keyword>
<name>A0A1G7KVG6_9EURY</name>
<reference evidence="7" key="1">
    <citation type="submission" date="2016-10" db="EMBL/GenBank/DDBJ databases">
        <authorList>
            <person name="Varghese N."/>
            <person name="Submissions S."/>
        </authorList>
    </citation>
    <scope>NUCLEOTIDE SEQUENCE [LARGE SCALE GENOMIC DNA]</scope>
    <source>
        <strain evidence="7">IBRC-M 10760</strain>
    </source>
</reference>
<evidence type="ECO:0000256" key="5">
    <source>
        <dbReference type="SAM" id="Phobius"/>
    </source>
</evidence>
<proteinExistence type="inferred from homology"/>
<dbReference type="GO" id="GO:0097588">
    <property type="term" value="P:archaeal or bacterial-type flagellum-dependent cell motility"/>
    <property type="evidence" value="ECO:0007669"/>
    <property type="project" value="InterPro"/>
</dbReference>
<dbReference type="Pfam" id="PF01917">
    <property type="entry name" value="Flagellin_arch-type"/>
    <property type="match status" value="1"/>
</dbReference>
<evidence type="ECO:0000313" key="6">
    <source>
        <dbReference type="EMBL" id="SDF41258.1"/>
    </source>
</evidence>
<dbReference type="GO" id="GO:0097589">
    <property type="term" value="C:archaeal-type flagellum"/>
    <property type="evidence" value="ECO:0007669"/>
    <property type="project" value="UniProtKB-SubCell"/>
</dbReference>
<organism evidence="6 7">
    <name type="scientific">Halorientalis regularis</name>
    <dbReference type="NCBI Taxonomy" id="660518"/>
    <lineage>
        <taxon>Archaea</taxon>
        <taxon>Methanobacteriati</taxon>
        <taxon>Methanobacteriota</taxon>
        <taxon>Stenosarchaea group</taxon>
        <taxon>Halobacteria</taxon>
        <taxon>Halobacteriales</taxon>
        <taxon>Haloarculaceae</taxon>
        <taxon>Halorientalis</taxon>
    </lineage>
</organism>
<dbReference type="STRING" id="660518.SAMN05216218_10650"/>
<keyword evidence="5" id="KW-0812">Transmembrane</keyword>
<dbReference type="PANTHER" id="PTHR35903:SF1">
    <property type="entry name" value="FLAGELLIN B1"/>
    <property type="match status" value="1"/>
</dbReference>
<evidence type="ECO:0000313" key="7">
    <source>
        <dbReference type="Proteomes" id="UP000199076"/>
    </source>
</evidence>
<dbReference type="OrthoDB" id="102632at2157"/>
<keyword evidence="6" id="KW-0282">Flagellum</keyword>
<dbReference type="InterPro" id="IPR013373">
    <property type="entry name" value="Flagellin/pilin_N_arc"/>
</dbReference>
<comment type="function">
    <text evidence="4">Flagellin is the subunit protein which polymerizes to form the filaments of archaeal flagella.</text>
</comment>
<evidence type="ECO:0000256" key="4">
    <source>
        <dbReference type="RuleBase" id="RU361282"/>
    </source>
</evidence>
<dbReference type="Proteomes" id="UP000199076">
    <property type="component" value="Unassembled WGS sequence"/>
</dbReference>
<keyword evidence="6" id="KW-0966">Cell projection</keyword>
<dbReference type="PANTHER" id="PTHR35903">
    <property type="entry name" value="FLAGELLIN B1"/>
    <property type="match status" value="1"/>
</dbReference>
<comment type="subcellular location">
    <subcellularLocation>
        <location evidence="1 4">Archaeal flagellum</location>
    </subcellularLocation>
</comment>
<dbReference type="RefSeq" id="WP_092690905.1">
    <property type="nucleotide sequence ID" value="NZ_FNBK01000006.1"/>
</dbReference>
<dbReference type="EMBL" id="FNBK01000006">
    <property type="protein sequence ID" value="SDF41258.1"/>
    <property type="molecule type" value="Genomic_DNA"/>
</dbReference>
<keyword evidence="5" id="KW-1133">Transmembrane helix</keyword>
<keyword evidence="7" id="KW-1185">Reference proteome</keyword>
<comment type="similarity">
    <text evidence="2 4">Belongs to the archaeal flagellin family.</text>
</comment>
<protein>
    <recommendedName>
        <fullName evidence="4">Flagellin</fullName>
    </recommendedName>
</protein>
<dbReference type="AlphaFoldDB" id="A0A1G7KVG6"/>
<accession>A0A1G7KVG6</accession>
<dbReference type="NCBIfam" id="TIGR02537">
    <property type="entry name" value="arch_flag_Nterm"/>
    <property type="match status" value="1"/>
</dbReference>
<feature type="transmembrane region" description="Helical" evidence="5">
    <location>
        <begin position="12"/>
        <end position="37"/>
    </location>
</feature>
<sequence length="231" mass="24244">MFEIFKEDEDRGQVGIGTLIVFIAMVLVAAIAAGVLINTAGFLQSQSEETGQQSSQQVTNRLDIVSKTGEKTDGADATITNDDYGTVDSRDEALGKVTLMVTKAPGASDIDLRDVTIQWVDDSGVYNIVSEKAARDGAGNNAGYFVINPVKDEDGSSTIVNSPDDRMELVMTLGATSNIDLGDTDGTPTTAVDRLEEGDSVTLNVATEDSSASTVRITVPQSLSGQTAATL</sequence>
<evidence type="ECO:0000256" key="1">
    <source>
        <dbReference type="ARBA" id="ARBA00004618"/>
    </source>
</evidence>
<dbReference type="InterPro" id="IPR002774">
    <property type="entry name" value="Flagellin_arc-type"/>
</dbReference>
<dbReference type="GO" id="GO:0005198">
    <property type="term" value="F:structural molecule activity"/>
    <property type="evidence" value="ECO:0007669"/>
    <property type="project" value="InterPro"/>
</dbReference>
<gene>
    <name evidence="6" type="ORF">SAMN05216218_10650</name>
</gene>
<evidence type="ECO:0000256" key="2">
    <source>
        <dbReference type="ARBA" id="ARBA00010256"/>
    </source>
</evidence>
<evidence type="ECO:0000256" key="3">
    <source>
        <dbReference type="ARBA" id="ARBA00022440"/>
    </source>
</evidence>